<sequence length="140" mass="16650">MKKSVRKPVHSGNQPISVLKHNITTRLVDRNKIYIEQLQSSFTLDKNIKYHIADLPLIEKQCPFITEEGTINIHETYLSYIWITSYYFFVFHEELLVIPEGKKRDIPVRKEQDLQLYENAKELFDYGTSLIKIYSKWDIV</sequence>
<evidence type="ECO:0000313" key="2">
    <source>
        <dbReference type="Proteomes" id="UP001348817"/>
    </source>
</evidence>
<dbReference type="KEGG" id="fax:FUAX_44940"/>
<gene>
    <name evidence="1" type="ORF">FUAX_44940</name>
</gene>
<dbReference type="EMBL" id="AP025317">
    <property type="protein sequence ID" value="BDD12062.1"/>
    <property type="molecule type" value="Genomic_DNA"/>
</dbReference>
<dbReference type="AlphaFoldDB" id="A0AAU9CYN2"/>
<proteinExistence type="predicted"/>
<keyword evidence="2" id="KW-1185">Reference proteome</keyword>
<evidence type="ECO:0000313" key="1">
    <source>
        <dbReference type="EMBL" id="BDD12062.1"/>
    </source>
</evidence>
<dbReference type="Proteomes" id="UP001348817">
    <property type="component" value="Plasmid pFA3"/>
</dbReference>
<protein>
    <submittedName>
        <fullName evidence="1">Uncharacterized protein</fullName>
    </submittedName>
</protein>
<keyword evidence="1" id="KW-0614">Plasmid</keyword>
<reference evidence="1 2" key="1">
    <citation type="submission" date="2021-12" db="EMBL/GenBank/DDBJ databases">
        <title>Genome sequencing of bacteria with rrn-lacking chromosome and rrn-plasmid.</title>
        <authorList>
            <person name="Anda M."/>
            <person name="Iwasaki W."/>
        </authorList>
    </citation>
    <scope>NUCLEOTIDE SEQUENCE [LARGE SCALE GENOMIC DNA]</scope>
    <source>
        <strain evidence="1 2">DSM 100852</strain>
        <plasmid evidence="1 2">pFA3</plasmid>
    </source>
</reference>
<organism evidence="1 2">
    <name type="scientific">Fulvitalea axinellae</name>
    <dbReference type="NCBI Taxonomy" id="1182444"/>
    <lineage>
        <taxon>Bacteria</taxon>
        <taxon>Pseudomonadati</taxon>
        <taxon>Bacteroidota</taxon>
        <taxon>Cytophagia</taxon>
        <taxon>Cytophagales</taxon>
        <taxon>Persicobacteraceae</taxon>
        <taxon>Fulvitalea</taxon>
    </lineage>
</organism>
<accession>A0AAU9CYN2</accession>
<name>A0AAU9CYN2_9BACT</name>
<geneLocation type="plasmid" evidence="1 2">
    <name>pFA3</name>
</geneLocation>